<feature type="domain" description="Fe-S hydro-lyase tartrate dehydratase beta-type catalytic" evidence="7">
    <location>
        <begin position="5"/>
        <end position="176"/>
    </location>
</feature>
<evidence type="ECO:0000256" key="3">
    <source>
        <dbReference type="ARBA" id="ARBA00023239"/>
    </source>
</evidence>
<evidence type="ECO:0000313" key="8">
    <source>
        <dbReference type="EMBL" id="VYS89997.1"/>
    </source>
</evidence>
<keyword evidence="3 8" id="KW-0456">Lyase</keyword>
<evidence type="ECO:0000256" key="2">
    <source>
        <dbReference type="ARBA" id="ARBA00011103"/>
    </source>
</evidence>
<comment type="similarity">
    <text evidence="1">Belongs to the class-I fumarase family.</text>
</comment>
<dbReference type="PANTHER" id="PTHR43351:SF3">
    <property type="entry name" value="L(+)-TARTRATE DEHYDRATASE SUBUNIT BETA"/>
    <property type="match status" value="1"/>
</dbReference>
<dbReference type="AlphaFoldDB" id="A0A6N2S9A7"/>
<comment type="catalytic activity">
    <reaction evidence="6">
        <text>(2R,3R)-tartrate = oxaloacetate + H2O</text>
        <dbReference type="Rhea" id="RHEA:15413"/>
        <dbReference type="ChEBI" id="CHEBI:15377"/>
        <dbReference type="ChEBI" id="CHEBI:16452"/>
        <dbReference type="ChEBI" id="CHEBI:30924"/>
        <dbReference type="EC" id="4.2.1.32"/>
    </reaction>
</comment>
<dbReference type="NCBIfam" id="NF006082">
    <property type="entry name" value="PRK08228.1"/>
    <property type="match status" value="1"/>
</dbReference>
<accession>A0A6N2S9A7</accession>
<dbReference type="Pfam" id="PF05683">
    <property type="entry name" value="Fumerase_C"/>
    <property type="match status" value="1"/>
</dbReference>
<dbReference type="RefSeq" id="WP_002575129.1">
    <property type="nucleotide sequence ID" value="NZ_BAABZS010000001.1"/>
</dbReference>
<dbReference type="SUPFAM" id="SSF117457">
    <property type="entry name" value="FumA C-terminal domain-like"/>
    <property type="match status" value="1"/>
</dbReference>
<evidence type="ECO:0000256" key="6">
    <source>
        <dbReference type="ARBA" id="ARBA00049253"/>
    </source>
</evidence>
<name>A0A6N2S9A7_9FIRM</name>
<evidence type="ECO:0000259" key="7">
    <source>
        <dbReference type="Pfam" id="PF05683"/>
    </source>
</evidence>
<reference evidence="8" key="1">
    <citation type="submission" date="2019-11" db="EMBL/GenBank/DDBJ databases">
        <authorList>
            <person name="Feng L."/>
        </authorList>
    </citation>
    <scope>NUCLEOTIDE SEQUENCE</scope>
    <source>
        <strain evidence="8">CbolteaeLFYP116</strain>
    </source>
</reference>
<dbReference type="GO" id="GO:0008730">
    <property type="term" value="F:L(+)-tartrate dehydratase activity"/>
    <property type="evidence" value="ECO:0007669"/>
    <property type="project" value="UniProtKB-EC"/>
</dbReference>
<dbReference type="PANTHER" id="PTHR43351">
    <property type="entry name" value="L(+)-TARTRATE DEHYDRATASE SUBUNIT BETA"/>
    <property type="match status" value="1"/>
</dbReference>
<dbReference type="InterPro" id="IPR036660">
    <property type="entry name" value="Fe-S_hydroAse_TtdB_cat_sf"/>
</dbReference>
<dbReference type="NCBIfam" id="TIGR00723">
    <property type="entry name" value="ttdB_fumA_fumB"/>
    <property type="match status" value="1"/>
</dbReference>
<protein>
    <recommendedName>
        <fullName evidence="5">L(+)-tartrate dehydratase subunit beta</fullName>
        <ecNumber evidence="4">4.2.1.32</ecNumber>
    </recommendedName>
</protein>
<evidence type="ECO:0000256" key="4">
    <source>
        <dbReference type="ARBA" id="ARBA00039027"/>
    </source>
</evidence>
<evidence type="ECO:0000256" key="5">
    <source>
        <dbReference type="ARBA" id="ARBA00039250"/>
    </source>
</evidence>
<proteinExistence type="inferred from homology"/>
<gene>
    <name evidence="8" type="primary">ttdB_1</name>
    <name evidence="8" type="ORF">CBLFYP116_01086</name>
</gene>
<comment type="subunit">
    <text evidence="2">Heterotetramer of two alpha and two beta subunits.</text>
</comment>
<evidence type="ECO:0000256" key="1">
    <source>
        <dbReference type="ARBA" id="ARBA00008876"/>
    </source>
</evidence>
<dbReference type="Gene3D" id="3.20.130.10">
    <property type="entry name" value="Fe-S hydro-lyase, tartrate dehydratase beta-type, catalytic domain"/>
    <property type="match status" value="1"/>
</dbReference>
<organism evidence="8">
    <name type="scientific">Enterocloster bolteae</name>
    <dbReference type="NCBI Taxonomy" id="208479"/>
    <lineage>
        <taxon>Bacteria</taxon>
        <taxon>Bacillati</taxon>
        <taxon>Bacillota</taxon>
        <taxon>Clostridia</taxon>
        <taxon>Lachnospirales</taxon>
        <taxon>Lachnospiraceae</taxon>
        <taxon>Enterocloster</taxon>
    </lineage>
</organism>
<dbReference type="EC" id="4.2.1.32" evidence="4"/>
<dbReference type="GeneID" id="23112917"/>
<sequence>MKKILTTPVTTEDIKDLRVGDIIYLSGELVTGRDDVHHRVVHEGLTCPYDFAGGAIMHAGPIIREEPGKNTMISIGPTSSIRMEADAADFIRLTGVKIQVGKGGMGEKTSAACKEYGAIHCVYPGGCAVSAAAHVEEIKNVYWRELGMPECLWVMKIKEFGPLIVSIDTEGNNMFVDNKKYYASRKEECMAPIIDSVKDYMKVEQA</sequence>
<dbReference type="EMBL" id="CACRTF010000009">
    <property type="protein sequence ID" value="VYS89997.1"/>
    <property type="molecule type" value="Genomic_DNA"/>
</dbReference>
<dbReference type="InterPro" id="IPR004647">
    <property type="entry name" value="Fe-S_hydro-lyase_TtdB-typ_cat"/>
</dbReference>